<keyword evidence="2" id="KW-0479">Metal-binding</keyword>
<dbReference type="Gene3D" id="3.30.70.360">
    <property type="match status" value="1"/>
</dbReference>
<evidence type="ECO:0000256" key="1">
    <source>
        <dbReference type="ARBA" id="ARBA00001947"/>
    </source>
</evidence>
<evidence type="ECO:0000259" key="5">
    <source>
        <dbReference type="Pfam" id="PF07687"/>
    </source>
</evidence>
<evidence type="ECO:0000256" key="3">
    <source>
        <dbReference type="ARBA" id="ARBA00022801"/>
    </source>
</evidence>
<accession>A0A554VEV3</accession>
<dbReference type="OrthoDB" id="9783294at2"/>
<dbReference type="AlphaFoldDB" id="A0A554VEV3"/>
<evidence type="ECO:0000313" key="7">
    <source>
        <dbReference type="Proteomes" id="UP000318833"/>
    </source>
</evidence>
<comment type="cofactor">
    <cofactor evidence="1">
        <name>Zn(2+)</name>
        <dbReference type="ChEBI" id="CHEBI:29105"/>
    </cofactor>
</comment>
<evidence type="ECO:0000256" key="4">
    <source>
        <dbReference type="ARBA" id="ARBA00022833"/>
    </source>
</evidence>
<dbReference type="GO" id="GO:0046872">
    <property type="term" value="F:metal ion binding"/>
    <property type="evidence" value="ECO:0007669"/>
    <property type="project" value="UniProtKB-KW"/>
</dbReference>
<dbReference type="SUPFAM" id="SSF53187">
    <property type="entry name" value="Zn-dependent exopeptidases"/>
    <property type="match status" value="1"/>
</dbReference>
<dbReference type="InterPro" id="IPR002933">
    <property type="entry name" value="Peptidase_M20"/>
</dbReference>
<evidence type="ECO:0000313" key="6">
    <source>
        <dbReference type="EMBL" id="TSE05636.1"/>
    </source>
</evidence>
<dbReference type="PANTHER" id="PTHR43808:SF32">
    <property type="entry name" value="ARGE_DAPE-RELATED DEACYLASE"/>
    <property type="match status" value="1"/>
</dbReference>
<feature type="domain" description="Peptidase M20 dimerisation" evidence="5">
    <location>
        <begin position="215"/>
        <end position="333"/>
    </location>
</feature>
<protein>
    <submittedName>
        <fullName evidence="6">M20 family metallopeptidase</fullName>
    </submittedName>
</protein>
<keyword evidence="4" id="KW-0862">Zinc</keyword>
<dbReference type="Gene3D" id="3.40.630.10">
    <property type="entry name" value="Zn peptidases"/>
    <property type="match status" value="1"/>
</dbReference>
<name>A0A554VEV3_9FLAO</name>
<keyword evidence="7" id="KW-1185">Reference proteome</keyword>
<dbReference type="InterPro" id="IPR001261">
    <property type="entry name" value="ArgE/DapE_CS"/>
</dbReference>
<keyword evidence="3" id="KW-0378">Hydrolase</keyword>
<organism evidence="6 7">
    <name type="scientific">Aquimarina algiphila</name>
    <dbReference type="NCBI Taxonomy" id="2047982"/>
    <lineage>
        <taxon>Bacteria</taxon>
        <taxon>Pseudomonadati</taxon>
        <taxon>Bacteroidota</taxon>
        <taxon>Flavobacteriia</taxon>
        <taxon>Flavobacteriales</taxon>
        <taxon>Flavobacteriaceae</taxon>
        <taxon>Aquimarina</taxon>
    </lineage>
</organism>
<dbReference type="EMBL" id="VLNR01000057">
    <property type="protein sequence ID" value="TSE05636.1"/>
    <property type="molecule type" value="Genomic_DNA"/>
</dbReference>
<dbReference type="Pfam" id="PF01546">
    <property type="entry name" value="Peptidase_M20"/>
    <property type="match status" value="1"/>
</dbReference>
<dbReference type="Pfam" id="PF07687">
    <property type="entry name" value="M20_dimer"/>
    <property type="match status" value="1"/>
</dbReference>
<dbReference type="GO" id="GO:0016787">
    <property type="term" value="F:hydrolase activity"/>
    <property type="evidence" value="ECO:0007669"/>
    <property type="project" value="UniProtKB-KW"/>
</dbReference>
<proteinExistence type="predicted"/>
<evidence type="ECO:0000256" key="2">
    <source>
        <dbReference type="ARBA" id="ARBA00022723"/>
    </source>
</evidence>
<gene>
    <name evidence="6" type="ORF">FOF46_22145</name>
</gene>
<dbReference type="Proteomes" id="UP000318833">
    <property type="component" value="Unassembled WGS sequence"/>
</dbReference>
<dbReference type="SUPFAM" id="SSF55031">
    <property type="entry name" value="Bacterial exopeptidase dimerisation domain"/>
    <property type="match status" value="1"/>
</dbReference>
<dbReference type="PROSITE" id="PS00758">
    <property type="entry name" value="ARGE_DAPE_CPG2_1"/>
    <property type="match status" value="1"/>
</dbReference>
<comment type="caution">
    <text evidence="6">The sequence shown here is derived from an EMBL/GenBank/DDBJ whole genome shotgun (WGS) entry which is preliminary data.</text>
</comment>
<dbReference type="InterPro" id="IPR011650">
    <property type="entry name" value="Peptidase_M20_dimer"/>
</dbReference>
<reference evidence="6 7" key="1">
    <citation type="submission" date="2019-07" db="EMBL/GenBank/DDBJ databases">
        <title>The draft genome sequence of Aquimarina algiphila M91.</title>
        <authorList>
            <person name="Meng X."/>
        </authorList>
    </citation>
    <scope>NUCLEOTIDE SEQUENCE [LARGE SCALE GENOMIC DNA]</scope>
    <source>
        <strain evidence="6 7">M91</strain>
    </source>
</reference>
<dbReference type="InterPro" id="IPR036264">
    <property type="entry name" value="Bact_exopeptidase_dim_dom"/>
</dbReference>
<sequence length="434" mass="47716">MNSSRAISTFYTCLFLFMYNSINAQKLSKTEKKIITTIETNHESAIKFLEKVVNINSGTMHHKGVKEVGMVFKKEFDDIGFNTRWIDMPTKVNRAGHLFAETSGTKGKKLLLIGHLDTVFEKDSPFQEYKRDGDIAYGPGTNDMKGGDVVVLYALKALYENKLLKDSQIIVAFTGDEESTGKPLDISRKDLIDAAKKSDIALGFETSTGFNYATVARRGSSGWELQVKGKRAHSSGIFNERVGAGAIFEASRILNSFYNDVRGEKFLTFNPGVILGGTDIEFNNSTAKGVAFGKSNVVSQTVLVKGGLRFISEEQKEKTRSKMKEIVSKNLPHTSASISFKDSYPAMQPTKGNIKLLTLLNEVSKDLNQGIVEAYDPGKRGAADTSFVADYVDCLDGLGTMGSGAHTPKETLDLTTFEALTKRTALLIYRLITP</sequence>
<dbReference type="PANTHER" id="PTHR43808">
    <property type="entry name" value="ACETYLORNITHINE DEACETYLASE"/>
    <property type="match status" value="1"/>
</dbReference>
<dbReference type="InterPro" id="IPR050072">
    <property type="entry name" value="Peptidase_M20A"/>
</dbReference>